<reference evidence="2" key="3">
    <citation type="submission" date="2020-12" db="EMBL/GenBank/DDBJ databases">
        <authorList>
            <person name="Mcmullen J.G."/>
        </authorList>
    </citation>
    <scope>NUCLEOTIDE SEQUENCE</scope>
    <source>
        <strain evidence="2">Dm-2019-70</strain>
    </source>
</reference>
<dbReference type="OrthoDB" id="2329058at2"/>
<reference evidence="3 6" key="2">
    <citation type="submission" date="2018-07" db="EMBL/GenBank/DDBJ databases">
        <authorList>
            <person name="Feyereisen M."/>
        </authorList>
    </citation>
    <scope>NUCLEOTIDE SEQUENCE [LARGE SCALE GENOMIC DNA]</scope>
    <source>
        <strain evidence="3 6">UCCLBBS449</strain>
    </source>
</reference>
<feature type="transmembrane region" description="Helical" evidence="1">
    <location>
        <begin position="31"/>
        <end position="49"/>
    </location>
</feature>
<reference evidence="4" key="1">
    <citation type="submission" date="2018-05" db="EMBL/GenBank/DDBJ databases">
        <title>Genome Comparison of Lactic Acid Bacteria Isolated from non-Wheat Sourdough.</title>
        <authorList>
            <person name="Rice T."/>
            <person name="Axel C."/>
            <person name="Lynch K.M."/>
            <person name="Benz C."/>
            <person name="Arendt E.K."/>
            <person name="Coffey A."/>
        </authorList>
    </citation>
    <scope>NUCLEOTIDE SEQUENCE</scope>
    <source>
        <strain evidence="4">TR055</strain>
    </source>
</reference>
<accession>A0A0C1M680</accession>
<proteinExistence type="predicted"/>
<dbReference type="AlphaFoldDB" id="A0A0C1M680"/>
<dbReference type="RefSeq" id="WP_011667772.1">
    <property type="nucleotide sequence ID" value="NZ_BBOW01000064.1"/>
</dbReference>
<keyword evidence="1" id="KW-1133">Transmembrane helix</keyword>
<reference evidence="2" key="4">
    <citation type="submission" date="2022-09" db="EMBL/GenBank/DDBJ databases">
        <title>Genome-inferred correspondence between phylogeny and metabolic traits in the wild Drosophila gut microbiome.</title>
        <authorList>
            <person name="Bueno E."/>
            <person name="Blow F."/>
            <person name="Douglas A.E."/>
        </authorList>
    </citation>
    <scope>NUCLEOTIDE SEQUENCE</scope>
    <source>
        <strain evidence="2">Dm-2019-70</strain>
    </source>
</reference>
<evidence type="ECO:0000313" key="3">
    <source>
        <dbReference type="EMBL" id="QCZ53287.1"/>
    </source>
</evidence>
<dbReference type="EMBL" id="CP113117">
    <property type="protein sequence ID" value="WAD01989.1"/>
    <property type="molecule type" value="Genomic_DNA"/>
</dbReference>
<evidence type="ECO:0000256" key="1">
    <source>
        <dbReference type="SAM" id="Phobius"/>
    </source>
</evidence>
<evidence type="ECO:0000313" key="5">
    <source>
        <dbReference type="EMBL" id="WAD01989.1"/>
    </source>
</evidence>
<reference evidence="5" key="5">
    <citation type="submission" date="2022-11" db="EMBL/GenBank/DDBJ databases">
        <title>Whole genome sequence of Levilactobacillus brevis SMB091.</title>
        <authorList>
            <person name="Kim J.-M."/>
            <person name="Kim O.-C."/>
            <person name="Choi Y.H."/>
            <person name="Han N.S."/>
            <person name="Hurh B."/>
        </authorList>
    </citation>
    <scope>NUCLEOTIDE SEQUENCE</scope>
    <source>
        <strain evidence="5">SMB091</strain>
    </source>
</reference>
<dbReference type="EMBL" id="CP031198">
    <property type="protein sequence ID" value="QCZ53287.1"/>
    <property type="molecule type" value="Genomic_DNA"/>
</dbReference>
<keyword evidence="1" id="KW-0812">Transmembrane</keyword>
<evidence type="ECO:0000313" key="4">
    <source>
        <dbReference type="EMBL" id="TOZ03352.1"/>
    </source>
</evidence>
<organism evidence="4 7">
    <name type="scientific">Levilactobacillus brevis</name>
    <name type="common">Lactobacillus brevis</name>
    <dbReference type="NCBI Taxonomy" id="1580"/>
    <lineage>
        <taxon>Bacteria</taxon>
        <taxon>Bacillati</taxon>
        <taxon>Bacillota</taxon>
        <taxon>Bacilli</taxon>
        <taxon>Lactobacillales</taxon>
        <taxon>Lactobacillaceae</taxon>
        <taxon>Levilactobacillus</taxon>
    </lineage>
</organism>
<dbReference type="Proteomes" id="UP001164768">
    <property type="component" value="Chromosome"/>
</dbReference>
<dbReference type="Proteomes" id="UP000307074">
    <property type="component" value="Chromosome"/>
</dbReference>
<dbReference type="Proteomes" id="UP000785759">
    <property type="component" value="Unassembled WGS sequence"/>
</dbReference>
<evidence type="ECO:0000313" key="2">
    <source>
        <dbReference type="EMBL" id="MBS1009460.1"/>
    </source>
</evidence>
<evidence type="ECO:0000313" key="7">
    <source>
        <dbReference type="Proteomes" id="UP000785759"/>
    </source>
</evidence>
<gene>
    <name evidence="4" type="ORF">DIS17_08760</name>
    <name evidence="2" type="ORF">JK167_01265</name>
    <name evidence="5" type="ORF">ORR04_01960</name>
    <name evidence="3" type="ORF">UCCLBBS449_1338</name>
</gene>
<protein>
    <submittedName>
        <fullName evidence="4">Uncharacterized protein</fullName>
    </submittedName>
</protein>
<dbReference type="EMBL" id="QFDK01000009">
    <property type="protein sequence ID" value="TOZ03352.1"/>
    <property type="molecule type" value="Genomic_DNA"/>
</dbReference>
<keyword evidence="1" id="KW-0472">Membrane</keyword>
<sequence length="66" mass="7229">MTGEKIAVIIFAVLAVGLLSLVLMFMKSALWAVGFPIAFAGLGLLCYGIEHHLERNRSDNHDLKTD</sequence>
<feature type="transmembrane region" description="Helical" evidence="1">
    <location>
        <begin position="7"/>
        <end position="25"/>
    </location>
</feature>
<name>A0A0C1M680_LEVBR</name>
<dbReference type="GeneID" id="56992947"/>
<dbReference type="EMBL" id="JAERKF010000001">
    <property type="protein sequence ID" value="MBS1009460.1"/>
    <property type="molecule type" value="Genomic_DNA"/>
</dbReference>
<evidence type="ECO:0000313" key="6">
    <source>
        <dbReference type="Proteomes" id="UP000307074"/>
    </source>
</evidence>
<dbReference type="Proteomes" id="UP000676478">
    <property type="component" value="Unassembled WGS sequence"/>
</dbReference>